<dbReference type="GO" id="GO:0004803">
    <property type="term" value="F:transposase activity"/>
    <property type="evidence" value="ECO:0007669"/>
    <property type="project" value="InterPro"/>
</dbReference>
<name>M0K0K2_9EURY</name>
<dbReference type="InterPro" id="IPR053520">
    <property type="entry name" value="Transposase_Tn903"/>
</dbReference>
<dbReference type="RefSeq" id="WP_007189998.1">
    <property type="nucleotide sequence ID" value="NZ_AOLS01000087.1"/>
</dbReference>
<dbReference type="GO" id="GO:0006313">
    <property type="term" value="P:DNA transposition"/>
    <property type="evidence" value="ECO:0007669"/>
    <property type="project" value="InterPro"/>
</dbReference>
<evidence type="ECO:0000313" key="3">
    <source>
        <dbReference type="Proteomes" id="UP000011687"/>
    </source>
</evidence>
<keyword evidence="3" id="KW-1185">Reference proteome</keyword>
<reference evidence="2 3" key="1">
    <citation type="journal article" date="2014" name="PLoS Genet.">
        <title>Phylogenetically driven sequencing of extremely halophilic archaea reveals strategies for static and dynamic osmo-response.</title>
        <authorList>
            <person name="Becker E.A."/>
            <person name="Seitzer P.M."/>
            <person name="Tritt A."/>
            <person name="Larsen D."/>
            <person name="Krusor M."/>
            <person name="Yao A.I."/>
            <person name="Wu D."/>
            <person name="Madern D."/>
            <person name="Eisen J.A."/>
            <person name="Darling A.E."/>
            <person name="Facciotti M.T."/>
        </authorList>
    </citation>
    <scope>NUCLEOTIDE SEQUENCE [LARGE SCALE GENOMIC DNA]</scope>
    <source>
        <strain evidence="2 3">ATCC 33799</strain>
    </source>
</reference>
<gene>
    <name evidence="2" type="ORF">C435_16445</name>
</gene>
<dbReference type="AlphaFoldDB" id="M0K0K2"/>
<evidence type="ECO:0000313" key="2">
    <source>
        <dbReference type="EMBL" id="EMA13385.1"/>
    </source>
</evidence>
<accession>M0K0K2</accession>
<dbReference type="NCBIfam" id="NF033579">
    <property type="entry name" value="transpos_IS5_2"/>
    <property type="match status" value="1"/>
</dbReference>
<comment type="caution">
    <text evidence="2">The sequence shown here is derived from an EMBL/GenBank/DDBJ whole genome shotgun (WGS) entry which is preliminary data.</text>
</comment>
<proteinExistence type="predicted"/>
<dbReference type="EMBL" id="AOLS01000087">
    <property type="protein sequence ID" value="EMA13385.1"/>
    <property type="molecule type" value="Genomic_DNA"/>
</dbReference>
<sequence>MEVDLLDFVEQCRHLVKQALGKHAGEPASGGFARWKHVVLHCLRLEDGHSYRETPNRLKYMAEIRDVLSLDRDDLPDYSTIYKSFDRLKMWVWRALLRVSAQQHPQSGHAALDSTFFDRRSASSYYRQRSGSNVQTLKVTTLTDRESLAVLDVHISARWKHDTKTGPQVVRRNADDLLSVAADKAFHNWVMKYELYAHGVEPLILQRGSRPLTLGHNALIRAKGYSQRWMAETSYSTTKRSLGDAVRALGWYRQFREIVLMFAISNMEPLCEPL</sequence>
<dbReference type="Pfam" id="PF01609">
    <property type="entry name" value="DDE_Tnp_1"/>
    <property type="match status" value="1"/>
</dbReference>
<feature type="domain" description="Transposase IS4-like" evidence="1">
    <location>
        <begin position="107"/>
        <end position="267"/>
    </location>
</feature>
<dbReference type="InterPro" id="IPR002559">
    <property type="entry name" value="Transposase_11"/>
</dbReference>
<evidence type="ECO:0000259" key="1">
    <source>
        <dbReference type="Pfam" id="PF01609"/>
    </source>
</evidence>
<dbReference type="GO" id="GO:0003677">
    <property type="term" value="F:DNA binding"/>
    <property type="evidence" value="ECO:0007669"/>
    <property type="project" value="InterPro"/>
</dbReference>
<dbReference type="PATRIC" id="fig|662475.6.peg.3214"/>
<dbReference type="Proteomes" id="UP000011687">
    <property type="component" value="Unassembled WGS sequence"/>
</dbReference>
<protein>
    <submittedName>
        <fullName evidence="2">Transposase IS4 family protein</fullName>
    </submittedName>
</protein>
<organism evidence="2 3">
    <name type="scientific">Haloarcula marismortui ATCC 33799</name>
    <dbReference type="NCBI Taxonomy" id="662475"/>
    <lineage>
        <taxon>Archaea</taxon>
        <taxon>Methanobacteriati</taxon>
        <taxon>Methanobacteriota</taxon>
        <taxon>Stenosarchaea group</taxon>
        <taxon>Halobacteria</taxon>
        <taxon>Halobacteriales</taxon>
        <taxon>Haloarculaceae</taxon>
        <taxon>Haloarcula</taxon>
    </lineage>
</organism>